<dbReference type="Gene3D" id="1.50.10.10">
    <property type="match status" value="1"/>
</dbReference>
<dbReference type="InterPro" id="IPR008928">
    <property type="entry name" value="6-hairpin_glycosidase_sf"/>
</dbReference>
<dbReference type="EMBL" id="BARS01040044">
    <property type="protein sequence ID" value="GAG31402.1"/>
    <property type="molecule type" value="Genomic_DNA"/>
</dbReference>
<feature type="domain" description="Alpha fucosidase A-like C-terminal" evidence="1">
    <location>
        <begin position="95"/>
        <end position="159"/>
    </location>
</feature>
<evidence type="ECO:0008006" key="4">
    <source>
        <dbReference type="Google" id="ProtNLM"/>
    </source>
</evidence>
<accession>X0X7L1</accession>
<evidence type="ECO:0000259" key="1">
    <source>
        <dbReference type="Pfam" id="PF21307"/>
    </source>
</evidence>
<dbReference type="InterPro" id="IPR054363">
    <property type="entry name" value="GH95_cat"/>
</dbReference>
<organism evidence="3">
    <name type="scientific">marine sediment metagenome</name>
    <dbReference type="NCBI Taxonomy" id="412755"/>
    <lineage>
        <taxon>unclassified sequences</taxon>
        <taxon>metagenomes</taxon>
        <taxon>ecological metagenomes</taxon>
    </lineage>
</organism>
<evidence type="ECO:0000259" key="2">
    <source>
        <dbReference type="Pfam" id="PF22124"/>
    </source>
</evidence>
<dbReference type="InterPro" id="IPR049053">
    <property type="entry name" value="AFCA-like_C"/>
</dbReference>
<dbReference type="PANTHER" id="PTHR31084:SF0">
    <property type="entry name" value="ALPHA-L-FUCOSIDASE 2"/>
    <property type="match status" value="1"/>
</dbReference>
<sequence length="175" mass="19432">MYAVYPGKQIIPGRHEKLTKAAKQSMIYRGDGATGWSMGWKINLWARLLDGDHAHKLIQNMISSKVYPNLWDAHPPFQIDGNFGYTAGVAEMLLQSHAGEIVLMPALPSAWKTGSVKGLCARGGFVLDMDWKDGALGSVTIQSRTGRECAVRYKDKTQKLKLKPGNKIKLTKKDF</sequence>
<proteinExistence type="predicted"/>
<dbReference type="AlphaFoldDB" id="X0X7L1"/>
<dbReference type="GO" id="GO:0004560">
    <property type="term" value="F:alpha-L-fucosidase activity"/>
    <property type="evidence" value="ECO:0007669"/>
    <property type="project" value="TreeGrafter"/>
</dbReference>
<gene>
    <name evidence="3" type="ORF">S01H1_61099</name>
</gene>
<name>X0X7L1_9ZZZZ</name>
<dbReference type="InterPro" id="IPR012341">
    <property type="entry name" value="6hp_glycosidase-like_sf"/>
</dbReference>
<evidence type="ECO:0000313" key="3">
    <source>
        <dbReference type="EMBL" id="GAG31402.1"/>
    </source>
</evidence>
<dbReference type="GO" id="GO:0005975">
    <property type="term" value="P:carbohydrate metabolic process"/>
    <property type="evidence" value="ECO:0007669"/>
    <property type="project" value="InterPro"/>
</dbReference>
<feature type="domain" description="Glycosyl hydrolase family 95 catalytic" evidence="2">
    <location>
        <begin position="1"/>
        <end position="93"/>
    </location>
</feature>
<dbReference type="SUPFAM" id="SSF48208">
    <property type="entry name" value="Six-hairpin glycosidases"/>
    <property type="match status" value="1"/>
</dbReference>
<comment type="caution">
    <text evidence="3">The sequence shown here is derived from an EMBL/GenBank/DDBJ whole genome shotgun (WGS) entry which is preliminary data.</text>
</comment>
<protein>
    <recommendedName>
        <fullName evidence="4">Glycosyl hydrolase family 95 N-terminal domain-containing protein</fullName>
    </recommendedName>
</protein>
<dbReference type="PANTHER" id="PTHR31084">
    <property type="entry name" value="ALPHA-L-FUCOSIDASE 2"/>
    <property type="match status" value="1"/>
</dbReference>
<reference evidence="3" key="1">
    <citation type="journal article" date="2014" name="Front. Microbiol.">
        <title>High frequency of phylogenetically diverse reductive dehalogenase-homologous genes in deep subseafloor sedimentary metagenomes.</title>
        <authorList>
            <person name="Kawai M."/>
            <person name="Futagami T."/>
            <person name="Toyoda A."/>
            <person name="Takaki Y."/>
            <person name="Nishi S."/>
            <person name="Hori S."/>
            <person name="Arai W."/>
            <person name="Tsubouchi T."/>
            <person name="Morono Y."/>
            <person name="Uchiyama I."/>
            <person name="Ito T."/>
            <person name="Fujiyama A."/>
            <person name="Inagaki F."/>
            <person name="Takami H."/>
        </authorList>
    </citation>
    <scope>NUCLEOTIDE SEQUENCE</scope>
    <source>
        <strain evidence="3">Expedition CK06-06</strain>
    </source>
</reference>
<dbReference type="Pfam" id="PF21307">
    <property type="entry name" value="Glyco_hydro_95_C"/>
    <property type="match status" value="1"/>
</dbReference>
<dbReference type="Pfam" id="PF22124">
    <property type="entry name" value="Glyco_hydro_95_cat"/>
    <property type="match status" value="1"/>
</dbReference>